<dbReference type="InterPro" id="IPR010642">
    <property type="entry name" value="Invasion_prot_B"/>
</dbReference>
<gene>
    <name evidence="2" type="ORF">HT585_28095</name>
</gene>
<dbReference type="Pfam" id="PF06776">
    <property type="entry name" value="IalB"/>
    <property type="match status" value="1"/>
</dbReference>
<keyword evidence="1" id="KW-0732">Signal</keyword>
<comment type="caution">
    <text evidence="2">The sequence shown here is derived from an EMBL/GenBank/DDBJ whole genome shotgun (WGS) entry which is preliminary data.</text>
</comment>
<accession>A0A7Y6QBS5</accession>
<feature type="chain" id="PRO_5031553631" evidence="1">
    <location>
        <begin position="22"/>
        <end position="166"/>
    </location>
</feature>
<reference evidence="2 3" key="1">
    <citation type="submission" date="2020-06" db="EMBL/GenBank/DDBJ databases">
        <authorList>
            <person name="Grouzdev D.S."/>
        </authorList>
    </citation>
    <scope>NUCLEOTIDE SEQUENCE [LARGE SCALE GENOMIC DNA]</scope>
    <source>
        <strain evidence="2 3">HO-A22</strain>
    </source>
</reference>
<dbReference type="EMBL" id="JABWDU010000010">
    <property type="protein sequence ID" value="NVD42740.1"/>
    <property type="molecule type" value="Genomic_DNA"/>
</dbReference>
<dbReference type="Proteomes" id="UP000520198">
    <property type="component" value="Unassembled WGS sequence"/>
</dbReference>
<keyword evidence="3" id="KW-1185">Reference proteome</keyword>
<name>A0A7Y6QBS5_9HYPH</name>
<protein>
    <submittedName>
        <fullName evidence="2">Invasion associated locus B family protein</fullName>
    </submittedName>
</protein>
<dbReference type="InterPro" id="IPR038696">
    <property type="entry name" value="IalB_sf"/>
</dbReference>
<feature type="signal peptide" evidence="1">
    <location>
        <begin position="1"/>
        <end position="21"/>
    </location>
</feature>
<organism evidence="2 3">
    <name type="scientific">Ensifer oleiphilus</name>
    <dbReference type="NCBI Taxonomy" id="2742698"/>
    <lineage>
        <taxon>Bacteria</taxon>
        <taxon>Pseudomonadati</taxon>
        <taxon>Pseudomonadota</taxon>
        <taxon>Alphaproteobacteria</taxon>
        <taxon>Hyphomicrobiales</taxon>
        <taxon>Rhizobiaceae</taxon>
        <taxon>Sinorhizobium/Ensifer group</taxon>
        <taxon>Ensifer</taxon>
    </lineage>
</organism>
<sequence length="166" mass="17820">MKSRSIAACAILLTTCAVAQAQPVKLNSFGAWGVYSYKNDGRDTCYILSIPTTMKPDHVDHGENFFLVAPSPRLTSEYVPQAIMGYDLEPGSTLTATVGDKAFTLASQGRAAWTRREARDAELVAAMKAGATMTLNARSRRGTETSYSFSLKGMTAALKGAARCAR</sequence>
<dbReference type="Gene3D" id="2.60.40.1880">
    <property type="entry name" value="Invasion associated locus B (IalB) protein"/>
    <property type="match status" value="1"/>
</dbReference>
<evidence type="ECO:0000256" key="1">
    <source>
        <dbReference type="SAM" id="SignalP"/>
    </source>
</evidence>
<evidence type="ECO:0000313" key="3">
    <source>
        <dbReference type="Proteomes" id="UP000520198"/>
    </source>
</evidence>
<evidence type="ECO:0000313" key="2">
    <source>
        <dbReference type="EMBL" id="NVD42740.1"/>
    </source>
</evidence>
<proteinExistence type="predicted"/>
<dbReference type="AlphaFoldDB" id="A0A7Y6QBS5"/>
<dbReference type="RefSeq" id="WP_176356084.1">
    <property type="nucleotide sequence ID" value="NZ_JABWDU010000010.1"/>
</dbReference>